<proteinExistence type="predicted"/>
<dbReference type="InterPro" id="IPR027375">
    <property type="entry name" value="DKNYY"/>
</dbReference>
<gene>
    <name evidence="1" type="ORF">P9875_18255</name>
</gene>
<evidence type="ECO:0000313" key="1">
    <source>
        <dbReference type="EMBL" id="WFR77665.1"/>
    </source>
</evidence>
<reference evidence="1 2" key="1">
    <citation type="submission" date="2023-04" db="EMBL/GenBank/DDBJ databases">
        <title>Nanopore sequencing of Janthinobacterium from water.</title>
        <authorList>
            <person name="Ciuchcinski K."/>
            <person name="Rokowska A."/>
            <person name="Dziewit L."/>
        </authorList>
    </citation>
    <scope>NUCLEOTIDE SEQUENCE [LARGE SCALE GENOMIC DNA]</scope>
    <source>
        <strain evidence="1 2">DEMB2</strain>
    </source>
</reference>
<keyword evidence="2" id="KW-1185">Reference proteome</keyword>
<dbReference type="Proteomes" id="UP001219584">
    <property type="component" value="Chromosome"/>
</dbReference>
<organism evidence="1 2">
    <name type="scientific">Janthinobacterium rivuli</name>
    <dbReference type="NCBI Taxonomy" id="2751478"/>
    <lineage>
        <taxon>Bacteria</taxon>
        <taxon>Pseudomonadati</taxon>
        <taxon>Pseudomonadota</taxon>
        <taxon>Betaproteobacteria</taxon>
        <taxon>Burkholderiales</taxon>
        <taxon>Oxalobacteraceae</taxon>
        <taxon>Janthinobacterium</taxon>
    </lineage>
</organism>
<sequence length="676" mass="76787">MTTPEVDAAQWESLDLEWHGDFAFMEGALLGDDSAREVYIMLALAGKLPSEIAQEASSRRFPSSPLHARQVVWRHRTHPGLLRDSQRDYYLLPHYLARYGYHAVQALPFRFNGTLEDLGYHYWRDQSCAYWFGDYSVTVMVDVKHQALALLGPAPAFVSADCALFSDGVNVFLSGKVTASAHDRIRYTNHPDYRVINGQVYRGYKRLHQKDGTPLPIAHPDGFRMLAQRWGTDGESIIVQAQQGSSIAYEYFYRIDHADLATFTVLNERYAKDGQRAYYLTGKSMRYVGEFQLLKCRQPEFDEAGRVVSAREFQHEYIAVDDQVVYAAGTRVRGAHGPSFQHLGFDYYRDHQRAYYRNKPLHVDVDSFVVALVHHAGADYSSTLVGDRNGPLGSDGVLDKVMQQRWAPFFEAHPQLTDYWWHRLQAQDEAQDEAQAAQQEEIPVRRVIGSGFELGRQVYFHGRPITGLDAASFKLLGEHLCGDVNGLYLIPYHAVDRAVPERFSTESVEHFSAFDSIYLSDGKKVYCHRIFYHCPEPISKADLATFVSCGYGWAKDNRAVYYRGQAKKSLAPENTRILGIYAFNSTLMMSDGKPLAVEFSPEEVSVPHPHFLQLGTRKLFCGRSPLSAKRIDLATLAFLDDRHARDKHRFYRYDGHAGLTEVGEEDYRGLAKQGVS</sequence>
<dbReference type="RefSeq" id="WP_278316184.1">
    <property type="nucleotide sequence ID" value="NZ_CP121464.1"/>
</dbReference>
<accession>A0ABY8HYH1</accession>
<evidence type="ECO:0000313" key="2">
    <source>
        <dbReference type="Proteomes" id="UP001219584"/>
    </source>
</evidence>
<name>A0ABY8HYH1_9BURK</name>
<protein>
    <submittedName>
        <fullName evidence="1">DKNYY domain-containing protein</fullName>
    </submittedName>
</protein>
<dbReference type="EMBL" id="CP121464">
    <property type="protein sequence ID" value="WFR77665.1"/>
    <property type="molecule type" value="Genomic_DNA"/>
</dbReference>
<dbReference type="Pfam" id="PF13644">
    <property type="entry name" value="DKNYY"/>
    <property type="match status" value="1"/>
</dbReference>